<organism evidence="2">
    <name type="scientific">viral metagenome</name>
    <dbReference type="NCBI Taxonomy" id="1070528"/>
    <lineage>
        <taxon>unclassified sequences</taxon>
        <taxon>metagenomes</taxon>
        <taxon>organismal metagenomes</taxon>
    </lineage>
</organism>
<feature type="transmembrane region" description="Helical" evidence="1">
    <location>
        <begin position="21"/>
        <end position="41"/>
    </location>
</feature>
<dbReference type="EMBL" id="MN740965">
    <property type="protein sequence ID" value="QHU20260.1"/>
    <property type="molecule type" value="Genomic_DNA"/>
</dbReference>
<name>A0A6C0KU75_9ZZZZ</name>
<reference evidence="2" key="1">
    <citation type="journal article" date="2020" name="Nature">
        <title>Giant virus diversity and host interactions through global metagenomics.</title>
        <authorList>
            <person name="Schulz F."/>
            <person name="Roux S."/>
            <person name="Paez-Espino D."/>
            <person name="Jungbluth S."/>
            <person name="Walsh D.A."/>
            <person name="Denef V.J."/>
            <person name="McMahon K.D."/>
            <person name="Konstantinidis K.T."/>
            <person name="Eloe-Fadrosh E.A."/>
            <person name="Kyrpides N.C."/>
            <person name="Woyke T."/>
        </authorList>
    </citation>
    <scope>NUCLEOTIDE SEQUENCE</scope>
    <source>
        <strain evidence="2">GVMAG-S-3300013014-136</strain>
    </source>
</reference>
<keyword evidence="1" id="KW-0812">Transmembrane</keyword>
<keyword evidence="1" id="KW-1133">Transmembrane helix</keyword>
<proteinExistence type="predicted"/>
<accession>A0A6C0KU75</accession>
<keyword evidence="1" id="KW-0472">Membrane</keyword>
<dbReference type="AlphaFoldDB" id="A0A6C0KU75"/>
<protein>
    <submittedName>
        <fullName evidence="2">Uncharacterized protein</fullName>
    </submittedName>
</protein>
<evidence type="ECO:0000313" key="2">
    <source>
        <dbReference type="EMBL" id="QHU20260.1"/>
    </source>
</evidence>
<evidence type="ECO:0000256" key="1">
    <source>
        <dbReference type="SAM" id="Phobius"/>
    </source>
</evidence>
<sequence length="55" mass="6785">MTKNQRIWKKEFLCRVFWKKRFGKIIIAIIIFRLVKMILILQKSSFNKCQNVQKK</sequence>